<evidence type="ECO:0000313" key="2">
    <source>
        <dbReference type="Proteomes" id="UP000187209"/>
    </source>
</evidence>
<keyword evidence="2" id="KW-1185">Reference proteome</keyword>
<name>A0A1R2AXJ0_9CILI</name>
<gene>
    <name evidence="1" type="ORF">SteCoe_33092</name>
</gene>
<dbReference type="EMBL" id="MPUH01001223">
    <property type="protein sequence ID" value="OMJ69239.1"/>
    <property type="molecule type" value="Genomic_DNA"/>
</dbReference>
<accession>A0A1R2AXJ0</accession>
<dbReference type="Proteomes" id="UP000187209">
    <property type="component" value="Unassembled WGS sequence"/>
</dbReference>
<dbReference type="AlphaFoldDB" id="A0A1R2AXJ0"/>
<comment type="caution">
    <text evidence="1">The sequence shown here is derived from an EMBL/GenBank/DDBJ whole genome shotgun (WGS) entry which is preliminary data.</text>
</comment>
<protein>
    <submittedName>
        <fullName evidence="1">Uncharacterized protein</fullName>
    </submittedName>
</protein>
<reference evidence="1 2" key="1">
    <citation type="submission" date="2016-11" db="EMBL/GenBank/DDBJ databases">
        <title>The macronuclear genome of Stentor coeruleus: a giant cell with tiny introns.</title>
        <authorList>
            <person name="Slabodnick M."/>
            <person name="Ruby J.G."/>
            <person name="Reiff S.B."/>
            <person name="Swart E.C."/>
            <person name="Gosai S."/>
            <person name="Prabakaran S."/>
            <person name="Witkowska E."/>
            <person name="Larue G.E."/>
            <person name="Fisher S."/>
            <person name="Freeman R.M."/>
            <person name="Gunawardena J."/>
            <person name="Chu W."/>
            <person name="Stover N.A."/>
            <person name="Gregory B.D."/>
            <person name="Nowacki M."/>
            <person name="Derisi J."/>
            <person name="Roy S.W."/>
            <person name="Marshall W.F."/>
            <person name="Sood P."/>
        </authorList>
    </citation>
    <scope>NUCLEOTIDE SEQUENCE [LARGE SCALE GENOMIC DNA]</scope>
    <source>
        <strain evidence="1">WM001</strain>
    </source>
</reference>
<organism evidence="1 2">
    <name type="scientific">Stentor coeruleus</name>
    <dbReference type="NCBI Taxonomy" id="5963"/>
    <lineage>
        <taxon>Eukaryota</taxon>
        <taxon>Sar</taxon>
        <taxon>Alveolata</taxon>
        <taxon>Ciliophora</taxon>
        <taxon>Postciliodesmatophora</taxon>
        <taxon>Heterotrichea</taxon>
        <taxon>Heterotrichida</taxon>
        <taxon>Stentoridae</taxon>
        <taxon>Stentor</taxon>
    </lineage>
</organism>
<proteinExistence type="predicted"/>
<evidence type="ECO:0000313" key="1">
    <source>
        <dbReference type="EMBL" id="OMJ69239.1"/>
    </source>
</evidence>
<sequence length="166" mass="19215">MRLAESLYSSIESADISIPSNGSSADSIDVQIIKGKNKEIFEALSARISTFLYFNNDILNKPYEFYKYSLVELNDIKKTISEYEIQQTQLDDNDKICIETLLKHINDLHLRYAHEIKNLESSRNELSYIEAEETELHSKLKYIENEMCRLMNEDDSGKITCKCVIS</sequence>